<keyword evidence="2" id="KW-0812">Transmembrane</keyword>
<evidence type="ECO:0000256" key="1">
    <source>
        <dbReference type="SAM" id="MobiDB-lite"/>
    </source>
</evidence>
<gene>
    <name evidence="3" type="ORF">Csp1_17730</name>
</gene>
<dbReference type="AlphaFoldDB" id="A0A2Z3YPB4"/>
<keyword evidence="2" id="KW-0472">Membrane</keyword>
<keyword evidence="2" id="KW-1133">Transmembrane helix</keyword>
<dbReference type="Proteomes" id="UP000247696">
    <property type="component" value="Chromosome"/>
</dbReference>
<proteinExistence type="predicted"/>
<name>A0A2Z3YPB4_9CORY</name>
<dbReference type="STRING" id="1737425.GCA_900049755_02700"/>
<sequence length="241" mass="25805">MASRDTGPDKDPGADQYTDRYSAPDGPRPPQYRRAGTGGTDGATERFDPPDQQTRQFTPEGYGAGSYGVVPPEGAGYDYPGGGEPPYGPSQDNQPFDREPYNGPGYGSPDYGRPPYTPVEADTPPTRRSSTGKVWTSVILLLAAGVALLFFILWISDRGAGPTVETTVTRTVSPEATPGPAPSDSSDEPSLQLPTEFPTELPDLSELPTNLPSPEELDRLRSEFDDRVDGLLNELNGLTAN</sequence>
<protein>
    <submittedName>
        <fullName evidence="3">Uncharacterized protein</fullName>
    </submittedName>
</protein>
<dbReference type="EMBL" id="CP024988">
    <property type="protein sequence ID" value="AWT26552.1"/>
    <property type="molecule type" value="Genomic_DNA"/>
</dbReference>
<organism evidence="3 4">
    <name type="scientific">Corynebacterium provencense</name>
    <dbReference type="NCBI Taxonomy" id="1737425"/>
    <lineage>
        <taxon>Bacteria</taxon>
        <taxon>Bacillati</taxon>
        <taxon>Actinomycetota</taxon>
        <taxon>Actinomycetes</taxon>
        <taxon>Mycobacteriales</taxon>
        <taxon>Corynebacteriaceae</taxon>
        <taxon>Corynebacterium</taxon>
    </lineage>
</organism>
<accession>A0A2Z3YPB4</accession>
<dbReference type="KEGG" id="cpre:Csp1_17730"/>
<feature type="region of interest" description="Disordered" evidence="1">
    <location>
        <begin position="169"/>
        <end position="215"/>
    </location>
</feature>
<dbReference type="RefSeq" id="WP_110481580.1">
    <property type="nucleotide sequence ID" value="NZ_CP024988.1"/>
</dbReference>
<feature type="transmembrane region" description="Helical" evidence="2">
    <location>
        <begin position="134"/>
        <end position="155"/>
    </location>
</feature>
<reference evidence="4" key="1">
    <citation type="submission" date="2017-11" db="EMBL/GenBank/DDBJ databases">
        <title>Otitis media/interna in a cat caused by the recently described species Corynebacterium provencense.</title>
        <authorList>
            <person name="Kittl S."/>
            <person name="Brodard I."/>
            <person name="Rychener L."/>
            <person name="Jores J."/>
            <person name="Roosje P."/>
            <person name="Gobeli Brawand S."/>
        </authorList>
    </citation>
    <scope>NUCLEOTIDE SEQUENCE [LARGE SCALE GENOMIC DNA]</scope>
    <source>
        <strain evidence="4">17KM38</strain>
    </source>
</reference>
<feature type="region of interest" description="Disordered" evidence="1">
    <location>
        <begin position="1"/>
        <end position="131"/>
    </location>
</feature>
<keyword evidence="4" id="KW-1185">Reference proteome</keyword>
<feature type="compositionally biased region" description="Basic and acidic residues" evidence="1">
    <location>
        <begin position="1"/>
        <end position="13"/>
    </location>
</feature>
<evidence type="ECO:0000256" key="2">
    <source>
        <dbReference type="SAM" id="Phobius"/>
    </source>
</evidence>
<evidence type="ECO:0000313" key="4">
    <source>
        <dbReference type="Proteomes" id="UP000247696"/>
    </source>
</evidence>
<evidence type="ECO:0000313" key="3">
    <source>
        <dbReference type="EMBL" id="AWT26552.1"/>
    </source>
</evidence>